<reference evidence="2 3" key="1">
    <citation type="journal article" date="2019" name="Nat. Med.">
        <title>A library of human gut bacterial isolates paired with longitudinal multiomics data enables mechanistic microbiome research.</title>
        <authorList>
            <person name="Poyet M."/>
            <person name="Groussin M."/>
            <person name="Gibbons S.M."/>
            <person name="Avila-Pacheco J."/>
            <person name="Jiang X."/>
            <person name="Kearney S.M."/>
            <person name="Perrotta A.R."/>
            <person name="Berdy B."/>
            <person name="Zhao S."/>
            <person name="Lieberman T.D."/>
            <person name="Swanson P.K."/>
            <person name="Smith M."/>
            <person name="Roesemann S."/>
            <person name="Alexander J.E."/>
            <person name="Rich S.A."/>
            <person name="Livny J."/>
            <person name="Vlamakis H."/>
            <person name="Clish C."/>
            <person name="Bullock K."/>
            <person name="Deik A."/>
            <person name="Scott J."/>
            <person name="Pierce K.A."/>
            <person name="Xavier R.J."/>
            <person name="Alm E.J."/>
        </authorList>
    </citation>
    <scope>NUCLEOTIDE SEQUENCE [LARGE SCALE GENOMIC DNA]</scope>
    <source>
        <strain evidence="2 3">BIOML-A2</strain>
    </source>
</reference>
<dbReference type="SMART" id="SM00507">
    <property type="entry name" value="HNHc"/>
    <property type="match status" value="1"/>
</dbReference>
<comment type="caution">
    <text evidence="2">The sequence shown here is derived from an EMBL/GenBank/DDBJ whole genome shotgun (WGS) entry which is preliminary data.</text>
</comment>
<proteinExistence type="predicted"/>
<dbReference type="GO" id="GO:0003676">
    <property type="term" value="F:nucleic acid binding"/>
    <property type="evidence" value="ECO:0007669"/>
    <property type="project" value="InterPro"/>
</dbReference>
<sequence>MQAHRNDPNADELWNYFEAVFDWVQRIFGASADKSMKGVPWGHLYNAHKGDNLDPAFLQAEVKRLLADSEVQKKAGIYPYLLTGEEKYLNIRQFDSDVALSAYHAQGGKCAICGQAKDFKDMHADHIKPWSRGGKTVRENCQMLCTPCNIKKSNH</sequence>
<evidence type="ECO:0000313" key="2">
    <source>
        <dbReference type="EMBL" id="MSB20542.1"/>
    </source>
</evidence>
<name>A0A6I2RBB4_FLAPL</name>
<dbReference type="CDD" id="cd00085">
    <property type="entry name" value="HNHc"/>
    <property type="match status" value="1"/>
</dbReference>
<dbReference type="GO" id="GO:0008270">
    <property type="term" value="F:zinc ion binding"/>
    <property type="evidence" value="ECO:0007669"/>
    <property type="project" value="InterPro"/>
</dbReference>
<evidence type="ECO:0000313" key="3">
    <source>
        <dbReference type="Proteomes" id="UP000434475"/>
    </source>
</evidence>
<dbReference type="AlphaFoldDB" id="A0A6I2RBB4"/>
<dbReference type="EMBL" id="WKPR01000013">
    <property type="protein sequence ID" value="MSB20542.1"/>
    <property type="molecule type" value="Genomic_DNA"/>
</dbReference>
<dbReference type="GO" id="GO:0004519">
    <property type="term" value="F:endonuclease activity"/>
    <property type="evidence" value="ECO:0007669"/>
    <property type="project" value="UniProtKB-KW"/>
</dbReference>
<dbReference type="InterPro" id="IPR002711">
    <property type="entry name" value="HNH"/>
</dbReference>
<dbReference type="InterPro" id="IPR003615">
    <property type="entry name" value="HNH_nuc"/>
</dbReference>
<keyword evidence="2" id="KW-0378">Hydrolase</keyword>
<keyword evidence="2" id="KW-0255">Endonuclease</keyword>
<dbReference type="Pfam" id="PF01844">
    <property type="entry name" value="HNH"/>
    <property type="match status" value="1"/>
</dbReference>
<gene>
    <name evidence="2" type="ORF">GKE97_13575</name>
</gene>
<accession>A0A6I2RBB4</accession>
<organism evidence="2 3">
    <name type="scientific">Flavonifractor plautii</name>
    <name type="common">Fusobacterium plautii</name>
    <dbReference type="NCBI Taxonomy" id="292800"/>
    <lineage>
        <taxon>Bacteria</taxon>
        <taxon>Bacillati</taxon>
        <taxon>Bacillota</taxon>
        <taxon>Clostridia</taxon>
        <taxon>Eubacteriales</taxon>
        <taxon>Oscillospiraceae</taxon>
        <taxon>Flavonifractor</taxon>
    </lineage>
</organism>
<keyword evidence="2" id="KW-0540">Nuclease</keyword>
<evidence type="ECO:0000259" key="1">
    <source>
        <dbReference type="SMART" id="SM00507"/>
    </source>
</evidence>
<protein>
    <submittedName>
        <fullName evidence="2">HNH endonuclease</fullName>
    </submittedName>
</protein>
<feature type="domain" description="HNH nuclease" evidence="1">
    <location>
        <begin position="97"/>
        <end position="150"/>
    </location>
</feature>
<dbReference type="Gene3D" id="1.10.30.50">
    <property type="match status" value="1"/>
</dbReference>
<dbReference type="Proteomes" id="UP000434475">
    <property type="component" value="Unassembled WGS sequence"/>
</dbReference>